<evidence type="ECO:0000313" key="2">
    <source>
        <dbReference type="EMBL" id="SFN66403.1"/>
    </source>
</evidence>
<proteinExistence type="predicted"/>
<organism evidence="2 3">
    <name type="scientific">Formivibrio citricus</name>
    <dbReference type="NCBI Taxonomy" id="83765"/>
    <lineage>
        <taxon>Bacteria</taxon>
        <taxon>Pseudomonadati</taxon>
        <taxon>Pseudomonadota</taxon>
        <taxon>Betaproteobacteria</taxon>
        <taxon>Neisseriales</taxon>
        <taxon>Chitinibacteraceae</taxon>
        <taxon>Formivibrio</taxon>
    </lineage>
</organism>
<evidence type="ECO:0000256" key="1">
    <source>
        <dbReference type="SAM" id="SignalP"/>
    </source>
</evidence>
<gene>
    <name evidence="2" type="ORF">SAMN05660284_02005</name>
</gene>
<dbReference type="EMBL" id="FOVE01000014">
    <property type="protein sequence ID" value="SFN66403.1"/>
    <property type="molecule type" value="Genomic_DNA"/>
</dbReference>
<dbReference type="PROSITE" id="PS51257">
    <property type="entry name" value="PROKAR_LIPOPROTEIN"/>
    <property type="match status" value="1"/>
</dbReference>
<keyword evidence="1" id="KW-0732">Signal</keyword>
<feature type="chain" id="PRO_5017455964" evidence="1">
    <location>
        <begin position="22"/>
        <end position="150"/>
    </location>
</feature>
<name>A0A1I5AVD2_9NEIS</name>
<dbReference type="Proteomes" id="UP000242869">
    <property type="component" value="Unassembled WGS sequence"/>
</dbReference>
<dbReference type="RefSeq" id="WP_091195498.1">
    <property type="nucleotide sequence ID" value="NZ_FOVE01000014.1"/>
</dbReference>
<evidence type="ECO:0000313" key="3">
    <source>
        <dbReference type="Proteomes" id="UP000242869"/>
    </source>
</evidence>
<reference evidence="3" key="1">
    <citation type="submission" date="2016-10" db="EMBL/GenBank/DDBJ databases">
        <authorList>
            <person name="Varghese N."/>
            <person name="Submissions S."/>
        </authorList>
    </citation>
    <scope>NUCLEOTIDE SEQUENCE [LARGE SCALE GENOMIC DNA]</scope>
    <source>
        <strain evidence="3">DSM 6150</strain>
    </source>
</reference>
<feature type="signal peptide" evidence="1">
    <location>
        <begin position="1"/>
        <end position="21"/>
    </location>
</feature>
<accession>A0A1I5AVD2</accession>
<dbReference type="AlphaFoldDB" id="A0A1I5AVD2"/>
<sequence>MKKISVALSLAMLGACAWASAMTPQEAMDYSIKDARAKIAKQFHNPSAVKFNESFAIYSKNIDQIYVCGSMASGDSVGQFAGNTRFVATYNFYADESSPPNFSSVAFNVKGEPMVRSADGSGKRATWFDDMNWNQRCVDEKHPPRYSEDE</sequence>
<dbReference type="STRING" id="83765.SAMN05660284_02005"/>
<keyword evidence="3" id="KW-1185">Reference proteome</keyword>
<protein>
    <submittedName>
        <fullName evidence="2">Uncharacterized protein</fullName>
    </submittedName>
</protein>